<dbReference type="EMBL" id="MT144311">
    <property type="protein sequence ID" value="QJA52078.1"/>
    <property type="molecule type" value="Genomic_DNA"/>
</dbReference>
<dbReference type="PANTHER" id="PTHR11086:SF18">
    <property type="entry name" value="DEOXYCYTIDYLATE DEAMINASE"/>
    <property type="match status" value="1"/>
</dbReference>
<dbReference type="GO" id="GO:0004132">
    <property type="term" value="F:dCMP deaminase activity"/>
    <property type="evidence" value="ECO:0007669"/>
    <property type="project" value="InterPro"/>
</dbReference>
<evidence type="ECO:0000256" key="1">
    <source>
        <dbReference type="ARBA" id="ARBA00022801"/>
    </source>
</evidence>
<dbReference type="GO" id="GO:0005737">
    <property type="term" value="C:cytoplasm"/>
    <property type="evidence" value="ECO:0007669"/>
    <property type="project" value="TreeGrafter"/>
</dbReference>
<evidence type="ECO:0000259" key="2">
    <source>
        <dbReference type="PROSITE" id="PS51747"/>
    </source>
</evidence>
<dbReference type="InterPro" id="IPR015517">
    <property type="entry name" value="dCMP_deaminase-rel"/>
</dbReference>
<keyword evidence="1" id="KW-0378">Hydrolase</keyword>
<name>A0A6H1ZX42_9ZZZZ</name>
<dbReference type="GO" id="GO:0006220">
    <property type="term" value="P:pyrimidine nucleotide metabolic process"/>
    <property type="evidence" value="ECO:0007669"/>
    <property type="project" value="InterPro"/>
</dbReference>
<dbReference type="PROSITE" id="PS51747">
    <property type="entry name" value="CYT_DCMP_DEAMINASES_2"/>
    <property type="match status" value="1"/>
</dbReference>
<dbReference type="InterPro" id="IPR016193">
    <property type="entry name" value="Cytidine_deaminase-like"/>
</dbReference>
<dbReference type="Pfam" id="PF00383">
    <property type="entry name" value="dCMP_cyt_deam_1"/>
    <property type="match status" value="1"/>
</dbReference>
<gene>
    <name evidence="3" type="ORF">TM448A02473_0003</name>
</gene>
<dbReference type="PIRSF" id="PIRSF006019">
    <property type="entry name" value="dCMP_deaminase"/>
    <property type="match status" value="1"/>
</dbReference>
<accession>A0A6H1ZX42</accession>
<dbReference type="Gene3D" id="3.40.140.10">
    <property type="entry name" value="Cytidine Deaminase, domain 2"/>
    <property type="match status" value="1"/>
</dbReference>
<dbReference type="SUPFAM" id="SSF53927">
    <property type="entry name" value="Cytidine deaminase-like"/>
    <property type="match status" value="1"/>
</dbReference>
<protein>
    <submittedName>
        <fullName evidence="3">Putative CMP/dCMP deaminase zinc-binding</fullName>
    </submittedName>
</protein>
<dbReference type="InterPro" id="IPR016473">
    <property type="entry name" value="dCMP_deaminase"/>
</dbReference>
<dbReference type="PANTHER" id="PTHR11086">
    <property type="entry name" value="DEOXYCYTIDYLATE DEAMINASE-RELATED"/>
    <property type="match status" value="1"/>
</dbReference>
<dbReference type="InterPro" id="IPR002125">
    <property type="entry name" value="CMP_dCMP_dom"/>
</dbReference>
<evidence type="ECO:0000313" key="3">
    <source>
        <dbReference type="EMBL" id="QJA52078.1"/>
    </source>
</evidence>
<dbReference type="AlphaFoldDB" id="A0A6H1ZX42"/>
<feature type="domain" description="CMP/dCMP-type deaminase" evidence="2">
    <location>
        <begin position="14"/>
        <end position="170"/>
    </location>
</feature>
<organism evidence="3">
    <name type="scientific">viral metagenome</name>
    <dbReference type="NCBI Taxonomy" id="1070528"/>
    <lineage>
        <taxon>unclassified sequences</taxon>
        <taxon>metagenomes</taxon>
        <taxon>organismal metagenomes</taxon>
    </lineage>
</organism>
<proteinExistence type="predicted"/>
<reference evidence="3" key="1">
    <citation type="submission" date="2020-03" db="EMBL/GenBank/DDBJ databases">
        <title>The deep terrestrial virosphere.</title>
        <authorList>
            <person name="Holmfeldt K."/>
            <person name="Nilsson E."/>
            <person name="Simone D."/>
            <person name="Lopez-Fernandez M."/>
            <person name="Wu X."/>
            <person name="de Brujin I."/>
            <person name="Lundin D."/>
            <person name="Andersson A."/>
            <person name="Bertilsson S."/>
            <person name="Dopson M."/>
        </authorList>
    </citation>
    <scope>NUCLEOTIDE SEQUENCE</scope>
    <source>
        <strain evidence="3">TM448A02473</strain>
    </source>
</reference>
<dbReference type="GO" id="GO:0008270">
    <property type="term" value="F:zinc ion binding"/>
    <property type="evidence" value="ECO:0007669"/>
    <property type="project" value="InterPro"/>
</dbReference>
<sequence>MIPEEFKETTNNMNWDQYFHNICEAVASKSPCLSRKIGAILVRDKSIVATGYNGPARGIPHCGEERFLKDIRLADELANNIPTIRKTINEMCPRQLMGFVSGEGLQWCIAEHAERNCIANAARLGVQTVKTTLYMNSVLPCKNCLTLLINAGIKEIVTESARTYDKSSEFIYIYSEIKTRTFNKEGETNGD</sequence>